<dbReference type="Gene3D" id="1.20.144.10">
    <property type="entry name" value="Phosphatidic acid phosphatase type 2/haloperoxidase"/>
    <property type="match status" value="1"/>
</dbReference>
<keyword evidence="1" id="KW-1133">Transmembrane helix</keyword>
<keyword evidence="1" id="KW-0812">Transmembrane</keyword>
<proteinExistence type="predicted"/>
<organism evidence="3 4">
    <name type="scientific">Streptantibioticus rubrisoli</name>
    <dbReference type="NCBI Taxonomy" id="1387313"/>
    <lineage>
        <taxon>Bacteria</taxon>
        <taxon>Bacillati</taxon>
        <taxon>Actinomycetota</taxon>
        <taxon>Actinomycetes</taxon>
        <taxon>Kitasatosporales</taxon>
        <taxon>Streptomycetaceae</taxon>
        <taxon>Streptantibioticus</taxon>
    </lineage>
</organism>
<feature type="transmembrane region" description="Helical" evidence="1">
    <location>
        <begin position="66"/>
        <end position="87"/>
    </location>
</feature>
<dbReference type="CDD" id="cd03392">
    <property type="entry name" value="PAP2_like_2"/>
    <property type="match status" value="1"/>
</dbReference>
<dbReference type="Proteomes" id="UP001206206">
    <property type="component" value="Unassembled WGS sequence"/>
</dbReference>
<feature type="transmembrane region" description="Helical" evidence="1">
    <location>
        <begin position="191"/>
        <end position="212"/>
    </location>
</feature>
<evidence type="ECO:0000313" key="4">
    <source>
        <dbReference type="Proteomes" id="UP001206206"/>
    </source>
</evidence>
<dbReference type="PANTHER" id="PTHR14969:SF13">
    <property type="entry name" value="AT30094P"/>
    <property type="match status" value="1"/>
</dbReference>
<feature type="transmembrane region" description="Helical" evidence="1">
    <location>
        <begin position="94"/>
        <end position="114"/>
    </location>
</feature>
<dbReference type="Pfam" id="PF01569">
    <property type="entry name" value="PAP2"/>
    <property type="match status" value="1"/>
</dbReference>
<dbReference type="InterPro" id="IPR000326">
    <property type="entry name" value="PAP2/HPO"/>
</dbReference>
<feature type="transmembrane region" description="Helical" evidence="1">
    <location>
        <begin position="159"/>
        <end position="179"/>
    </location>
</feature>
<dbReference type="SUPFAM" id="SSF48317">
    <property type="entry name" value="Acid phosphatase/Vanadium-dependent haloperoxidase"/>
    <property type="match status" value="1"/>
</dbReference>
<feature type="domain" description="Phosphatidic acid phosphatase type 2/haloperoxidase" evidence="2">
    <location>
        <begin position="92"/>
        <end position="206"/>
    </location>
</feature>
<gene>
    <name evidence="3" type="ORF">NON19_07470</name>
</gene>
<name>A0ABT1P924_9ACTN</name>
<evidence type="ECO:0000256" key="1">
    <source>
        <dbReference type="SAM" id="Phobius"/>
    </source>
</evidence>
<feature type="transmembrane region" description="Helical" evidence="1">
    <location>
        <begin position="12"/>
        <end position="36"/>
    </location>
</feature>
<sequence length="218" mass="23040">MPTTPRSPSTRCLAWTAALTAGFTVPLAFVLVSGALPLDRRIDSALHGIALAHPGWTRLALDLTNWVWGPTTMRLLTAAAAAVLLWLRERRQALWALAACGLGWALEVTVKAAVGRGRPHWPHPLDTATDGSFPSGHAMAATVACVTLVWLLRLHGVRGGWWTSVVALGAVSVLGVGFTRLYLGVHWPSDVLAGWLLGAAVVTATAAALAPWRASRAA</sequence>
<keyword evidence="4" id="KW-1185">Reference proteome</keyword>
<evidence type="ECO:0000313" key="3">
    <source>
        <dbReference type="EMBL" id="MCQ4041873.1"/>
    </source>
</evidence>
<comment type="caution">
    <text evidence="3">The sequence shown here is derived from an EMBL/GenBank/DDBJ whole genome shotgun (WGS) entry which is preliminary data.</text>
</comment>
<dbReference type="EMBL" id="JANFNH010000004">
    <property type="protein sequence ID" value="MCQ4041873.1"/>
    <property type="molecule type" value="Genomic_DNA"/>
</dbReference>
<dbReference type="InterPro" id="IPR036938">
    <property type="entry name" value="PAP2/HPO_sf"/>
</dbReference>
<dbReference type="RefSeq" id="WP_255925865.1">
    <property type="nucleotide sequence ID" value="NZ_JANFNH010000004.1"/>
</dbReference>
<dbReference type="SMART" id="SM00014">
    <property type="entry name" value="acidPPc"/>
    <property type="match status" value="1"/>
</dbReference>
<feature type="transmembrane region" description="Helical" evidence="1">
    <location>
        <begin position="134"/>
        <end position="152"/>
    </location>
</feature>
<reference evidence="3 4" key="1">
    <citation type="submission" date="2022-06" db="EMBL/GenBank/DDBJ databases">
        <title>Draft genome sequence of type strain Streptomyces rubrisoli DSM 42083.</title>
        <authorList>
            <person name="Duangmal K."/>
            <person name="Klaysubun C."/>
        </authorList>
    </citation>
    <scope>NUCLEOTIDE SEQUENCE [LARGE SCALE GENOMIC DNA]</scope>
    <source>
        <strain evidence="3 4">DSM 42083</strain>
    </source>
</reference>
<dbReference type="PANTHER" id="PTHR14969">
    <property type="entry name" value="SPHINGOSINE-1-PHOSPHATE PHOSPHOHYDROLASE"/>
    <property type="match status" value="1"/>
</dbReference>
<keyword evidence="1" id="KW-0472">Membrane</keyword>
<accession>A0ABT1P924</accession>
<evidence type="ECO:0000259" key="2">
    <source>
        <dbReference type="SMART" id="SM00014"/>
    </source>
</evidence>
<protein>
    <submittedName>
        <fullName evidence="3">Phosphatase PAP2 family protein</fullName>
    </submittedName>
</protein>